<proteinExistence type="predicted"/>
<dbReference type="RefSeq" id="WP_014545917.1">
    <property type="nucleotide sequence ID" value="NC_013410.1"/>
</dbReference>
<evidence type="ECO:0000313" key="4">
    <source>
        <dbReference type="Proteomes" id="UP000000517"/>
    </source>
</evidence>
<reference evidence="2 5" key="1">
    <citation type="submission" date="2009-10" db="EMBL/GenBank/DDBJ databases">
        <title>Complete sequence of Fibrobacter succinogenes subsp. succinogenes S85.</title>
        <authorList>
            <consortium name="US DOE Joint Genome Institute"/>
            <person name="Lucas S."/>
            <person name="Copeland A."/>
            <person name="Lapidus A."/>
            <person name="Glavina del Rio T."/>
            <person name="Tice H."/>
            <person name="Bruce D."/>
            <person name="Goodwin L."/>
            <person name="Pitluck S."/>
            <person name="Chertkov O."/>
            <person name="Detter J.C."/>
            <person name="Han C."/>
            <person name="Tapia R."/>
            <person name="Larimer F."/>
            <person name="Land M."/>
            <person name="Hauser L."/>
            <person name="Kyrpides N."/>
            <person name="Mikhailova N."/>
            <person name="Weimer P.J."/>
            <person name="Stevenson D.M."/>
            <person name="Boyum J."/>
            <person name="Brumm P.I."/>
            <person name="Mead D."/>
        </authorList>
    </citation>
    <scope>NUCLEOTIDE SEQUENCE [LARGE SCALE GENOMIC DNA]</scope>
    <source>
        <strain evidence="5">ATCC 19169 / S85</strain>
        <strain evidence="2">S85</strain>
    </source>
</reference>
<dbReference type="KEGG" id="fsc:FSU_1656"/>
<accession>C9RQG2</accession>
<keyword evidence="1" id="KW-0732">Signal</keyword>
<dbReference type="EMBL" id="CP002158">
    <property type="protein sequence ID" value="ADL27005.1"/>
    <property type="molecule type" value="Genomic_DNA"/>
</dbReference>
<dbReference type="AlphaFoldDB" id="C9RQG2"/>
<name>C9RQG2_FIBSS</name>
<evidence type="ECO:0000313" key="5">
    <source>
        <dbReference type="Proteomes" id="UP000001497"/>
    </source>
</evidence>
<dbReference type="PATRIC" id="fig|59374.8.peg.1597"/>
<sequence length="141" mass="15792">MHKAFTIILTALVFTVSAFAKVSTNTHADIDLTRMSSTMVYSIVYQMVTDPQKYTGKTIKMKGIFSSYVDEETNRRFFGCVIKDALACCSQGLAFELAKPRKYPSEYPSEGASITIIGTFEFEKEEDGIGFPIIKDAILFR</sequence>
<evidence type="ECO:0000256" key="1">
    <source>
        <dbReference type="SAM" id="SignalP"/>
    </source>
</evidence>
<dbReference type="Proteomes" id="UP000000517">
    <property type="component" value="Chromosome"/>
</dbReference>
<reference evidence="3" key="3">
    <citation type="submission" date="2010-08" db="EMBL/GenBank/DDBJ databases">
        <authorList>
            <person name="Durkin A.S."/>
            <person name="Nelson K.E."/>
            <person name="Morrison M."/>
            <person name="Forsberg C.W."/>
            <person name="Wilson D.B."/>
            <person name="Russell J.B."/>
            <person name="Cann I.K.O."/>
            <person name="Mackie R.I."/>
            <person name="White B.A."/>
        </authorList>
    </citation>
    <scope>NUCLEOTIDE SEQUENCE</scope>
    <source>
        <strain evidence="3">S85</strain>
    </source>
</reference>
<dbReference type="Proteomes" id="UP000001497">
    <property type="component" value="Chromosome"/>
</dbReference>
<dbReference type="STRING" id="59374.FSU_1656"/>
<dbReference type="EMBL" id="CP001792">
    <property type="protein sequence ID" value="ACX74798.1"/>
    <property type="molecule type" value="Genomic_DNA"/>
</dbReference>
<dbReference type="HOGENOM" id="CLU_1822475_0_0_0"/>
<keyword evidence="5" id="KW-1185">Reference proteome</keyword>
<feature type="chain" id="PRO_5003000355" evidence="1">
    <location>
        <begin position="21"/>
        <end position="141"/>
    </location>
</feature>
<evidence type="ECO:0000313" key="3">
    <source>
        <dbReference type="EMBL" id="ADL27005.1"/>
    </source>
</evidence>
<dbReference type="KEGG" id="fsu:Fisuc_1195"/>
<evidence type="ECO:0000313" key="2">
    <source>
        <dbReference type="EMBL" id="ACX74798.1"/>
    </source>
</evidence>
<feature type="signal peptide" evidence="1">
    <location>
        <begin position="1"/>
        <end position="20"/>
    </location>
</feature>
<dbReference type="eggNOG" id="ENOG5032T5B">
    <property type="taxonomic scope" value="Bacteria"/>
</dbReference>
<reference evidence="4" key="2">
    <citation type="submission" date="2010-08" db="EMBL/GenBank/DDBJ databases">
        <title>Complete sequence of Fibrobacter succinogenes subsp. succinogenes S85.</title>
        <authorList>
            <person name="Durkin A.S."/>
            <person name="Nelson K.E."/>
            <person name="Morrison M."/>
            <person name="Forsberg C.W."/>
            <person name="Wilson D.B."/>
            <person name="Russell J.B."/>
            <person name="Cann I.K.O."/>
            <person name="Mackie R.I."/>
            <person name="White B.A."/>
        </authorList>
    </citation>
    <scope>NUCLEOTIDE SEQUENCE [LARGE SCALE GENOMIC DNA]</scope>
    <source>
        <strain evidence="4">ATCC 19169 / S85</strain>
    </source>
</reference>
<gene>
    <name evidence="2" type="ordered locus">Fisuc_1195</name>
    <name evidence="3" type="ordered locus">FSU_1656</name>
</gene>
<dbReference type="OrthoDB" id="359707at2"/>
<protein>
    <submittedName>
        <fullName evidence="3">Uncharacterized protein</fullName>
    </submittedName>
</protein>
<organism evidence="3 4">
    <name type="scientific">Fibrobacter succinogenes (strain ATCC 19169 / S85)</name>
    <dbReference type="NCBI Taxonomy" id="59374"/>
    <lineage>
        <taxon>Bacteria</taxon>
        <taxon>Pseudomonadati</taxon>
        <taxon>Fibrobacterota</taxon>
        <taxon>Fibrobacteria</taxon>
        <taxon>Fibrobacterales</taxon>
        <taxon>Fibrobacteraceae</taxon>
        <taxon>Fibrobacter</taxon>
    </lineage>
</organism>